<evidence type="ECO:0000256" key="1">
    <source>
        <dbReference type="SAM" id="Phobius"/>
    </source>
</evidence>
<gene>
    <name evidence="2" type="ORF">GCM10009096_21380</name>
</gene>
<comment type="caution">
    <text evidence="2">The sequence shown here is derived from an EMBL/GenBank/DDBJ whole genome shotgun (WGS) entry which is preliminary data.</text>
</comment>
<dbReference type="Proteomes" id="UP001500713">
    <property type="component" value="Unassembled WGS sequence"/>
</dbReference>
<accession>A0ABN1AL17</accession>
<proteinExistence type="predicted"/>
<dbReference type="RefSeq" id="WP_229954545.1">
    <property type="nucleotide sequence ID" value="NZ_BAAAEM010000002.1"/>
</dbReference>
<keyword evidence="1" id="KW-0812">Transmembrane</keyword>
<organism evidence="2 3">
    <name type="scientific">Parasphingorhabdus litoris</name>
    <dbReference type="NCBI Taxonomy" id="394733"/>
    <lineage>
        <taxon>Bacteria</taxon>
        <taxon>Pseudomonadati</taxon>
        <taxon>Pseudomonadota</taxon>
        <taxon>Alphaproteobacteria</taxon>
        <taxon>Sphingomonadales</taxon>
        <taxon>Sphingomonadaceae</taxon>
        <taxon>Parasphingorhabdus</taxon>
    </lineage>
</organism>
<keyword evidence="1" id="KW-0472">Membrane</keyword>
<sequence length="80" mass="8805">MLAYVGAAAIFVTGTLGLFGQSKDPISGIFLLPLGLPWNLTSQFFAESLDQWIVIFAPLINLLILWQSVKLTKKKPVDDL</sequence>
<reference evidence="2 3" key="1">
    <citation type="journal article" date="2019" name="Int. J. Syst. Evol. Microbiol.">
        <title>The Global Catalogue of Microorganisms (GCM) 10K type strain sequencing project: providing services to taxonomists for standard genome sequencing and annotation.</title>
        <authorList>
            <consortium name="The Broad Institute Genomics Platform"/>
            <consortium name="The Broad Institute Genome Sequencing Center for Infectious Disease"/>
            <person name="Wu L."/>
            <person name="Ma J."/>
        </authorList>
    </citation>
    <scope>NUCLEOTIDE SEQUENCE [LARGE SCALE GENOMIC DNA]</scope>
    <source>
        <strain evidence="2 3">JCM 14162</strain>
    </source>
</reference>
<keyword evidence="3" id="KW-1185">Reference proteome</keyword>
<evidence type="ECO:0000313" key="3">
    <source>
        <dbReference type="Proteomes" id="UP001500713"/>
    </source>
</evidence>
<keyword evidence="1" id="KW-1133">Transmembrane helix</keyword>
<feature type="transmembrane region" description="Helical" evidence="1">
    <location>
        <begin position="44"/>
        <end position="66"/>
    </location>
</feature>
<protein>
    <submittedName>
        <fullName evidence="2">Uncharacterized protein</fullName>
    </submittedName>
</protein>
<evidence type="ECO:0000313" key="2">
    <source>
        <dbReference type="EMBL" id="GAA0479098.1"/>
    </source>
</evidence>
<dbReference type="EMBL" id="BAAAEM010000002">
    <property type="protein sequence ID" value="GAA0479098.1"/>
    <property type="molecule type" value="Genomic_DNA"/>
</dbReference>
<name>A0ABN1AL17_9SPHN</name>